<evidence type="ECO:0000259" key="5">
    <source>
        <dbReference type="Pfam" id="PF00389"/>
    </source>
</evidence>
<dbReference type="PROSITE" id="PS00670">
    <property type="entry name" value="D_2_HYDROXYACID_DH_2"/>
    <property type="match status" value="1"/>
</dbReference>
<evidence type="ECO:0000259" key="6">
    <source>
        <dbReference type="Pfam" id="PF02826"/>
    </source>
</evidence>
<evidence type="ECO:0000256" key="4">
    <source>
        <dbReference type="RuleBase" id="RU003719"/>
    </source>
</evidence>
<dbReference type="Pfam" id="PF02826">
    <property type="entry name" value="2-Hacid_dh_C"/>
    <property type="match status" value="1"/>
</dbReference>
<organism evidence="7">
    <name type="scientific">Gulosibacter sediminis</name>
    <dbReference type="NCBI Taxonomy" id="1729695"/>
    <lineage>
        <taxon>Bacteria</taxon>
        <taxon>Bacillati</taxon>
        <taxon>Actinomycetota</taxon>
        <taxon>Actinomycetes</taxon>
        <taxon>Micrococcales</taxon>
        <taxon>Microbacteriaceae</taxon>
        <taxon>Gulosibacter</taxon>
    </lineage>
</organism>
<dbReference type="InterPro" id="IPR029753">
    <property type="entry name" value="D-isomer_DH_CS"/>
</dbReference>
<name>A0ABY4N0S5_9MICO</name>
<evidence type="ECO:0000256" key="3">
    <source>
        <dbReference type="ARBA" id="ARBA00023027"/>
    </source>
</evidence>
<evidence type="ECO:0000256" key="2">
    <source>
        <dbReference type="ARBA" id="ARBA00023002"/>
    </source>
</evidence>
<dbReference type="InterPro" id="IPR043322">
    <property type="entry name" value="CtBP"/>
</dbReference>
<dbReference type="EMBL" id="CP097160">
    <property type="protein sequence ID" value="UQN15052.1"/>
    <property type="molecule type" value="Genomic_DNA"/>
</dbReference>
<dbReference type="Gene3D" id="3.40.50.720">
    <property type="entry name" value="NAD(P)-binding Rossmann-like Domain"/>
    <property type="match status" value="2"/>
</dbReference>
<dbReference type="SUPFAM" id="SSF51735">
    <property type="entry name" value="NAD(P)-binding Rossmann-fold domains"/>
    <property type="match status" value="1"/>
</dbReference>
<evidence type="ECO:0000256" key="1">
    <source>
        <dbReference type="ARBA" id="ARBA00005854"/>
    </source>
</evidence>
<gene>
    <name evidence="7" type="ORF">M3M28_00875</name>
</gene>
<dbReference type="InterPro" id="IPR050418">
    <property type="entry name" value="D-iso_2-hydroxyacid_DH_PdxB"/>
</dbReference>
<protein>
    <submittedName>
        <fullName evidence="7">C-terminal binding protein</fullName>
    </submittedName>
</protein>
<evidence type="ECO:0000313" key="7">
    <source>
        <dbReference type="EMBL" id="UQN15052.1"/>
    </source>
</evidence>
<dbReference type="PANTHER" id="PTHR43761:SF1">
    <property type="entry name" value="D-ISOMER SPECIFIC 2-HYDROXYACID DEHYDROGENASE CATALYTIC DOMAIN-CONTAINING PROTEIN-RELATED"/>
    <property type="match status" value="1"/>
</dbReference>
<dbReference type="PANTHER" id="PTHR43761">
    <property type="entry name" value="D-ISOMER SPECIFIC 2-HYDROXYACID DEHYDROGENASE FAMILY PROTEIN (AFU_ORTHOLOGUE AFUA_1G13630)"/>
    <property type="match status" value="1"/>
</dbReference>
<dbReference type="InterPro" id="IPR029752">
    <property type="entry name" value="D-isomer_DH_CS1"/>
</dbReference>
<dbReference type="SUPFAM" id="SSF52283">
    <property type="entry name" value="Formate/glycerate dehydrogenase catalytic domain-like"/>
    <property type="match status" value="1"/>
</dbReference>
<keyword evidence="3" id="KW-0520">NAD</keyword>
<comment type="similarity">
    <text evidence="1 4">Belongs to the D-isomer specific 2-hydroxyacid dehydrogenase family.</text>
</comment>
<dbReference type="InterPro" id="IPR006139">
    <property type="entry name" value="D-isomer_2_OHA_DH_cat_dom"/>
</dbReference>
<dbReference type="Pfam" id="PF00389">
    <property type="entry name" value="2-Hacid_dh"/>
    <property type="match status" value="1"/>
</dbReference>
<proteinExistence type="inferred from homology"/>
<dbReference type="PROSITE" id="PS00671">
    <property type="entry name" value="D_2_HYDROXYACID_DH_3"/>
    <property type="match status" value="1"/>
</dbReference>
<dbReference type="CDD" id="cd05299">
    <property type="entry name" value="CtBP_dh"/>
    <property type="match status" value="1"/>
</dbReference>
<dbReference type="InterPro" id="IPR036291">
    <property type="entry name" value="NAD(P)-bd_dom_sf"/>
</dbReference>
<sequence length="306" mass="32807">MVAPHHFPDLDREHALAAEFNYELLTTADTDEFRARIVDADIIMITPYAKLTAEDFAKLSKCRAVIRYGIGYDNIDVEAATKAGIPVSIVPGTASEEVASHAFSMGLALTRRFPAGEAAIRGTAWAGIIGYDTPVLSQLEVGVVGLGRIGQHVARMYAAVGAKVWGYDPFVTESEYPLASLQDVLENSDVVSLHLPLTDDTWNLISAEVLAKMRAGAVIVNVSRGGLIDEAALADALTSGHIAGAGIDTFAQEPLAVEHPLRQAPNTILTPHIAWRSNRSTGALQEGAVERVRRVLTGETMLDLVN</sequence>
<feature type="domain" description="D-isomer specific 2-hydroxyacid dehydrogenase catalytic" evidence="5">
    <location>
        <begin position="18"/>
        <end position="306"/>
    </location>
</feature>
<feature type="domain" description="D-isomer specific 2-hydroxyacid dehydrogenase NAD-binding" evidence="6">
    <location>
        <begin position="104"/>
        <end position="274"/>
    </location>
</feature>
<keyword evidence="2 4" id="KW-0560">Oxidoreductase</keyword>
<dbReference type="InterPro" id="IPR006140">
    <property type="entry name" value="D-isomer_DH_NAD-bd"/>
</dbReference>
<dbReference type="PROSITE" id="PS00065">
    <property type="entry name" value="D_2_HYDROXYACID_DH_1"/>
    <property type="match status" value="1"/>
</dbReference>
<accession>A0ABY4N0S5</accession>
<reference evidence="7" key="1">
    <citation type="submission" date="2022-05" db="EMBL/GenBank/DDBJ databases">
        <title>Complete genome sequence of toluene-degrading Gulosibacter sediminis strain ACHW.36C.</title>
        <authorList>
            <person name="Wai A.C."/>
            <person name="Lai G.K."/>
            <person name="Griffin S.D."/>
            <person name="Leung F.C."/>
        </authorList>
    </citation>
    <scope>NUCLEOTIDE SEQUENCE [LARGE SCALE GENOMIC DNA]</scope>
    <source>
        <strain evidence="7">ACHW.36C</strain>
    </source>
</reference>